<sequence>MPLNLTTETYREKQVQVHRGDPASQKGLSHSPEVSAGKARPGEAEGSPRGLGHTNVFVRGAEMIQGRNLSAIWVHQVNKVHELLD</sequence>
<reference evidence="2" key="1">
    <citation type="submission" date="2021-01" db="EMBL/GenBank/DDBJ databases">
        <authorList>
            <person name="Zahm M."/>
            <person name="Roques C."/>
            <person name="Cabau C."/>
            <person name="Klopp C."/>
            <person name="Donnadieu C."/>
            <person name="Jouanno E."/>
            <person name="Lampietro C."/>
            <person name="Louis A."/>
            <person name="Herpin A."/>
            <person name="Echchiki A."/>
            <person name="Berthelot C."/>
            <person name="Parey E."/>
            <person name="Roest-Crollius H."/>
            <person name="Braasch I."/>
            <person name="Postlethwait J."/>
            <person name="Bobe J."/>
            <person name="Montfort J."/>
            <person name="Bouchez O."/>
            <person name="Begum T."/>
            <person name="Mejri S."/>
            <person name="Adams A."/>
            <person name="Chen W.-J."/>
            <person name="Guiguen Y."/>
        </authorList>
    </citation>
    <scope>NUCLEOTIDE SEQUENCE</scope>
    <source>
        <strain evidence="2">YG-15Mar2019-1</strain>
        <tissue evidence="2">Brain</tissue>
    </source>
</reference>
<organism evidence="2 3">
    <name type="scientific">Megalops atlanticus</name>
    <name type="common">Tarpon</name>
    <name type="synonym">Clupea gigantea</name>
    <dbReference type="NCBI Taxonomy" id="7932"/>
    <lineage>
        <taxon>Eukaryota</taxon>
        <taxon>Metazoa</taxon>
        <taxon>Chordata</taxon>
        <taxon>Craniata</taxon>
        <taxon>Vertebrata</taxon>
        <taxon>Euteleostomi</taxon>
        <taxon>Actinopterygii</taxon>
        <taxon>Neopterygii</taxon>
        <taxon>Teleostei</taxon>
        <taxon>Elopiformes</taxon>
        <taxon>Megalopidae</taxon>
        <taxon>Megalops</taxon>
    </lineage>
</organism>
<protein>
    <submittedName>
        <fullName evidence="2">Uncharacterized protein</fullName>
    </submittedName>
</protein>
<dbReference type="Proteomes" id="UP001046870">
    <property type="component" value="Chromosome 14"/>
</dbReference>
<evidence type="ECO:0000256" key="1">
    <source>
        <dbReference type="SAM" id="MobiDB-lite"/>
    </source>
</evidence>
<name>A0A9D3T0X0_MEGAT</name>
<feature type="compositionally biased region" description="Basic and acidic residues" evidence="1">
    <location>
        <begin position="9"/>
        <end position="21"/>
    </location>
</feature>
<accession>A0A9D3T0X0</accession>
<feature type="region of interest" description="Disordered" evidence="1">
    <location>
        <begin position="1"/>
        <end position="52"/>
    </location>
</feature>
<evidence type="ECO:0000313" key="3">
    <source>
        <dbReference type="Proteomes" id="UP001046870"/>
    </source>
</evidence>
<dbReference type="AlphaFoldDB" id="A0A9D3T0X0"/>
<keyword evidence="3" id="KW-1185">Reference proteome</keyword>
<proteinExistence type="predicted"/>
<comment type="caution">
    <text evidence="2">The sequence shown here is derived from an EMBL/GenBank/DDBJ whole genome shotgun (WGS) entry which is preliminary data.</text>
</comment>
<evidence type="ECO:0000313" key="2">
    <source>
        <dbReference type="EMBL" id="KAG7465184.1"/>
    </source>
</evidence>
<dbReference type="EMBL" id="JAFDVH010000014">
    <property type="protein sequence ID" value="KAG7465184.1"/>
    <property type="molecule type" value="Genomic_DNA"/>
</dbReference>
<gene>
    <name evidence="2" type="ORF">MATL_G00173480</name>
</gene>